<sequence length="294" mass="34256">MSELYNNTIIETPEYQQFLHISQYFYGTKDYYNLFYANNYPIAYKKILSEGNENTPPEVKFFYIYPIPLSLYEAFGGILQAVFNLDEEKMQGKDPRTIKLSYLDFLVYKSSQDKDGDVLLILLFEALSQCLHLTSDQIKLDIIDGQLKLFLDGVEISHQEFNEIRNIILDQNNIEKVDLSIHPSLRKVLRDAEEFKRKHARHKMCSLEELKYRVMGKAGLSFNEINNLSVRQFTKLVESLEAISSYELNMVLAPNMEKKDQQNIVHWLASVDKKKNAIEDNSISLDEMKNKLQA</sequence>
<reference evidence="1" key="1">
    <citation type="journal article" date="2021" name="Proc. Natl. Acad. Sci. U.S.A.">
        <title>A Catalog of Tens of Thousands of Viruses from Human Metagenomes Reveals Hidden Associations with Chronic Diseases.</title>
        <authorList>
            <person name="Tisza M.J."/>
            <person name="Buck C.B."/>
        </authorList>
    </citation>
    <scope>NUCLEOTIDE SEQUENCE</scope>
    <source>
        <strain evidence="1">Ctrzs15</strain>
    </source>
</reference>
<accession>A0A8S5Q7V1</accession>
<dbReference type="EMBL" id="BK015587">
    <property type="protein sequence ID" value="DAE14580.1"/>
    <property type="molecule type" value="Genomic_DNA"/>
</dbReference>
<evidence type="ECO:0000313" key="1">
    <source>
        <dbReference type="EMBL" id="DAE14580.1"/>
    </source>
</evidence>
<organism evidence="1">
    <name type="scientific">Siphoviridae sp. ctrzs15</name>
    <dbReference type="NCBI Taxonomy" id="2825691"/>
    <lineage>
        <taxon>Viruses</taxon>
        <taxon>Duplodnaviria</taxon>
        <taxon>Heunggongvirae</taxon>
        <taxon>Uroviricota</taxon>
        <taxon>Caudoviricetes</taxon>
    </lineage>
</organism>
<proteinExistence type="predicted"/>
<protein>
    <submittedName>
        <fullName evidence="1">Uncharacterized protein</fullName>
    </submittedName>
</protein>
<name>A0A8S5Q7V1_9CAUD</name>